<dbReference type="GO" id="GO:0032259">
    <property type="term" value="P:methylation"/>
    <property type="evidence" value="ECO:0007669"/>
    <property type="project" value="UniProtKB-KW"/>
</dbReference>
<dbReference type="PANTHER" id="PTHR43861">
    <property type="entry name" value="TRANS-ACONITATE 2-METHYLTRANSFERASE-RELATED"/>
    <property type="match status" value="1"/>
</dbReference>
<dbReference type="InterPro" id="IPR041698">
    <property type="entry name" value="Methyltransf_25"/>
</dbReference>
<accession>A0AB39HME4</accession>
<evidence type="ECO:0000256" key="2">
    <source>
        <dbReference type="ARBA" id="ARBA00022679"/>
    </source>
</evidence>
<dbReference type="CDD" id="cd02440">
    <property type="entry name" value="AdoMet_MTases"/>
    <property type="match status" value="1"/>
</dbReference>
<evidence type="ECO:0000256" key="1">
    <source>
        <dbReference type="ARBA" id="ARBA00022603"/>
    </source>
</evidence>
<dbReference type="Gene3D" id="3.40.50.150">
    <property type="entry name" value="Vaccinia Virus protein VP39"/>
    <property type="match status" value="1"/>
</dbReference>
<dbReference type="Gene3D" id="2.20.25.110">
    <property type="entry name" value="S-adenosyl-L-methionine-dependent methyltransferases"/>
    <property type="match status" value="1"/>
</dbReference>
<dbReference type="SUPFAM" id="SSF53335">
    <property type="entry name" value="S-adenosyl-L-methionine-dependent methyltransferases"/>
    <property type="match status" value="1"/>
</dbReference>
<protein>
    <submittedName>
        <fullName evidence="4">Class I SAM-dependent methyltransferase</fullName>
    </submittedName>
</protein>
<dbReference type="EMBL" id="CP162599">
    <property type="protein sequence ID" value="XDK31415.1"/>
    <property type="molecule type" value="Genomic_DNA"/>
</dbReference>
<dbReference type="Pfam" id="PF13649">
    <property type="entry name" value="Methyltransf_25"/>
    <property type="match status" value="1"/>
</dbReference>
<feature type="domain" description="Methyltransferase" evidence="3">
    <location>
        <begin position="41"/>
        <end position="136"/>
    </location>
</feature>
<evidence type="ECO:0000259" key="3">
    <source>
        <dbReference type="Pfam" id="PF13649"/>
    </source>
</evidence>
<keyword evidence="1 4" id="KW-0489">Methyltransferase</keyword>
<name>A0AB39HME4_9BACI</name>
<sequence>MRAYENMASLYDRLMKDAPYEQWVLFTKQVFKKLNKEVNTIADLGCGTGEVTIRLANEGYQMLGVDYSSDMLTWAEQKSSQNKLPIQWMHQDVRELTGIGKLDAVISYCDVINYIVLEEDIKEVFSRVYQTLKADGVFIFDIHAMDYVENLLVGHSFTDVSDEVAYIWDCFAGDEDGEMFHELTFFTKTGENQYARFDETHHQRTYPTSFYKKLLEEIGFENIILCSDFDLKNQNIDQQTERIFIIAEKGRA</sequence>
<gene>
    <name evidence="4" type="ORF">AB4Y30_10265</name>
</gene>
<dbReference type="GO" id="GO:0008168">
    <property type="term" value="F:methyltransferase activity"/>
    <property type="evidence" value="ECO:0007669"/>
    <property type="project" value="UniProtKB-KW"/>
</dbReference>
<dbReference type="PANTHER" id="PTHR43861:SF1">
    <property type="entry name" value="TRANS-ACONITATE 2-METHYLTRANSFERASE"/>
    <property type="match status" value="1"/>
</dbReference>
<dbReference type="RefSeq" id="WP_368652142.1">
    <property type="nucleotide sequence ID" value="NZ_CP162599.1"/>
</dbReference>
<reference evidence="4" key="1">
    <citation type="submission" date="2024-07" db="EMBL/GenBank/DDBJ databases">
        <title>Halotolerant mesophilic bacterium Ornithinibacillus sp. 4-3, sp. nov., isolated from soil.</title>
        <authorList>
            <person name="Sidarenka A.V."/>
            <person name="Guliayeva D.E."/>
            <person name="Leanovich S.I."/>
            <person name="Hileuskaya K.S."/>
            <person name="Akhremchuk A.E."/>
            <person name="Sikolenko M.A."/>
            <person name="Valentovich L.N."/>
        </authorList>
    </citation>
    <scope>NUCLEOTIDE SEQUENCE</scope>
    <source>
        <strain evidence="4">4-3</strain>
    </source>
</reference>
<dbReference type="AlphaFoldDB" id="A0AB39HME4"/>
<proteinExistence type="predicted"/>
<organism evidence="4">
    <name type="scientific">Ornithinibacillus sp. 4-3</name>
    <dbReference type="NCBI Taxonomy" id="3231488"/>
    <lineage>
        <taxon>Bacteria</taxon>
        <taxon>Bacillati</taxon>
        <taxon>Bacillota</taxon>
        <taxon>Bacilli</taxon>
        <taxon>Bacillales</taxon>
        <taxon>Bacillaceae</taxon>
        <taxon>Ornithinibacillus</taxon>
    </lineage>
</organism>
<evidence type="ECO:0000313" key="4">
    <source>
        <dbReference type="EMBL" id="XDK31415.1"/>
    </source>
</evidence>
<keyword evidence="2" id="KW-0808">Transferase</keyword>
<dbReference type="InterPro" id="IPR029063">
    <property type="entry name" value="SAM-dependent_MTases_sf"/>
</dbReference>